<reference evidence="6" key="1">
    <citation type="journal article" date="2019" name="Int. J. Syst. Evol. Microbiol.">
        <title>The Global Catalogue of Microorganisms (GCM) 10K type strain sequencing project: providing services to taxonomists for standard genome sequencing and annotation.</title>
        <authorList>
            <consortium name="The Broad Institute Genomics Platform"/>
            <consortium name="The Broad Institute Genome Sequencing Center for Infectious Disease"/>
            <person name="Wu L."/>
            <person name="Ma J."/>
        </authorList>
    </citation>
    <scope>NUCLEOTIDE SEQUENCE [LARGE SCALE GENOMIC DNA]</scope>
    <source>
        <strain evidence="6">JCM 15592</strain>
    </source>
</reference>
<dbReference type="SUPFAM" id="SSF53448">
    <property type="entry name" value="Nucleotide-diphospho-sugar transferases"/>
    <property type="match status" value="1"/>
</dbReference>
<dbReference type="RefSeq" id="WP_344086469.1">
    <property type="nucleotide sequence ID" value="NZ_BAAAPO010000042.1"/>
</dbReference>
<evidence type="ECO:0000256" key="1">
    <source>
        <dbReference type="ARBA" id="ARBA00022679"/>
    </source>
</evidence>
<dbReference type="Gene3D" id="3.90.550.10">
    <property type="entry name" value="Spore Coat Polysaccharide Biosynthesis Protein SpsA, Chain A"/>
    <property type="match status" value="1"/>
</dbReference>
<dbReference type="InterPro" id="IPR002835">
    <property type="entry name" value="CofC"/>
</dbReference>
<organism evidence="5 6">
    <name type="scientific">Nostocoides veronense</name>
    <dbReference type="NCBI Taxonomy" id="330836"/>
    <lineage>
        <taxon>Bacteria</taxon>
        <taxon>Bacillati</taxon>
        <taxon>Actinomycetota</taxon>
        <taxon>Actinomycetes</taxon>
        <taxon>Micrococcales</taxon>
        <taxon>Intrasporangiaceae</taxon>
        <taxon>Nostocoides</taxon>
    </lineage>
</organism>
<gene>
    <name evidence="5" type="primary">cofC</name>
    <name evidence="5" type="ORF">GCM10009811_27270</name>
</gene>
<evidence type="ECO:0000256" key="2">
    <source>
        <dbReference type="ARBA" id="ARBA00022695"/>
    </source>
</evidence>
<evidence type="ECO:0000256" key="3">
    <source>
        <dbReference type="ARBA" id="ARBA00022741"/>
    </source>
</evidence>
<dbReference type="Proteomes" id="UP001499938">
    <property type="component" value="Unassembled WGS sequence"/>
</dbReference>
<comment type="caution">
    <text evidence="5">The sequence shown here is derived from an EMBL/GenBank/DDBJ whole genome shotgun (WGS) entry which is preliminary data.</text>
</comment>
<dbReference type="GO" id="GO:0016779">
    <property type="term" value="F:nucleotidyltransferase activity"/>
    <property type="evidence" value="ECO:0007669"/>
    <property type="project" value="UniProtKB-KW"/>
</dbReference>
<keyword evidence="1" id="KW-0808">Transferase</keyword>
<protein>
    <submittedName>
        <fullName evidence="5">2-phospho-L-lactate guanylyltransferase</fullName>
    </submittedName>
</protein>
<sequence length="206" mass="20739">MSDAARGWRVVVPVKGAPLGKSRLAVASRDRLARAFALDSIDAVLEAIGPAGLVVVTGDEQVGPYAEAAGALVLPDPGTGLNDAIRAGLAADSPPPMRAALLGDLPALTAADLLSALEVCGGLPRAVVPDHQGFGTVLLTAVGADLAPSFGDGSAARHEAAGHTRLDLDLPRLRTDVDVRDDLATVLALGCGRHTAAVLADATALL</sequence>
<name>A0ABP4Y6G4_9MICO</name>
<proteinExistence type="predicted"/>
<dbReference type="EMBL" id="BAAAPO010000042">
    <property type="protein sequence ID" value="GAA1802030.1"/>
    <property type="molecule type" value="Genomic_DNA"/>
</dbReference>
<dbReference type="NCBIfam" id="TIGR03552">
    <property type="entry name" value="F420_cofC"/>
    <property type="match status" value="1"/>
</dbReference>
<keyword evidence="6" id="KW-1185">Reference proteome</keyword>
<keyword evidence="3" id="KW-0547">Nucleotide-binding</keyword>
<evidence type="ECO:0000256" key="4">
    <source>
        <dbReference type="ARBA" id="ARBA00023134"/>
    </source>
</evidence>
<dbReference type="PANTHER" id="PTHR40392:SF1">
    <property type="entry name" value="2-PHOSPHO-L-LACTATE GUANYLYLTRANSFERASE"/>
    <property type="match status" value="1"/>
</dbReference>
<dbReference type="InterPro" id="IPR029044">
    <property type="entry name" value="Nucleotide-diphossugar_trans"/>
</dbReference>
<dbReference type="Pfam" id="PF01983">
    <property type="entry name" value="CofC"/>
    <property type="match status" value="1"/>
</dbReference>
<evidence type="ECO:0000313" key="6">
    <source>
        <dbReference type="Proteomes" id="UP001499938"/>
    </source>
</evidence>
<keyword evidence="4" id="KW-0342">GTP-binding</keyword>
<accession>A0ABP4Y6G4</accession>
<keyword evidence="2 5" id="KW-0548">Nucleotidyltransferase</keyword>
<dbReference type="PANTHER" id="PTHR40392">
    <property type="entry name" value="2-PHOSPHO-L-LACTATE GUANYLYLTRANSFERASE"/>
    <property type="match status" value="1"/>
</dbReference>
<evidence type="ECO:0000313" key="5">
    <source>
        <dbReference type="EMBL" id="GAA1802030.1"/>
    </source>
</evidence>